<dbReference type="SUPFAM" id="SSF69593">
    <property type="entry name" value="Glycerol-3-phosphate (1)-acyltransferase"/>
    <property type="match status" value="1"/>
</dbReference>
<keyword evidence="2" id="KW-0808">Transferase</keyword>
<dbReference type="InterPro" id="IPR002123">
    <property type="entry name" value="Plipid/glycerol_acylTrfase"/>
</dbReference>
<organism evidence="2 3">
    <name type="scientific">Propioniciclava soli</name>
    <dbReference type="NCBI Taxonomy" id="2775081"/>
    <lineage>
        <taxon>Bacteria</taxon>
        <taxon>Bacillati</taxon>
        <taxon>Actinomycetota</taxon>
        <taxon>Actinomycetes</taxon>
        <taxon>Propionibacteriales</taxon>
        <taxon>Propionibacteriaceae</taxon>
        <taxon>Propioniciclava</taxon>
    </lineage>
</organism>
<dbReference type="GO" id="GO:0016746">
    <property type="term" value="F:acyltransferase activity"/>
    <property type="evidence" value="ECO:0007669"/>
    <property type="project" value="UniProtKB-KW"/>
</dbReference>
<name>A0ABZ3C3F1_9ACTN</name>
<proteinExistence type="predicted"/>
<feature type="domain" description="Phospholipid/glycerol acyltransferase" evidence="1">
    <location>
        <begin position="77"/>
        <end position="186"/>
    </location>
</feature>
<gene>
    <name evidence="2" type="ORF">PCC79_10630</name>
</gene>
<dbReference type="RefSeq" id="WP_342371803.1">
    <property type="nucleotide sequence ID" value="NZ_CP115965.1"/>
</dbReference>
<evidence type="ECO:0000313" key="2">
    <source>
        <dbReference type="EMBL" id="WZW97369.1"/>
    </source>
</evidence>
<keyword evidence="3" id="KW-1185">Reference proteome</keyword>
<dbReference type="Proteomes" id="UP001434337">
    <property type="component" value="Chromosome"/>
</dbReference>
<protein>
    <submittedName>
        <fullName evidence="2">1-acyl-sn-glycerol-3-phosphate acyltransferase</fullName>
    </submittedName>
</protein>
<keyword evidence="2" id="KW-0012">Acyltransferase</keyword>
<evidence type="ECO:0000259" key="1">
    <source>
        <dbReference type="Pfam" id="PF01553"/>
    </source>
</evidence>
<sequence length="258" mass="27535">MPDRFGRLVALATDDALRAFALARAPRPVRALAGALIAPPTRRLARDLVAFDDAIDRLGLRAAASDLLARLVPELDASGMEWVPAEGPVLILANHPGLFDAIALLAALPRDDLRIVAREHAFTAALPHLRERLIVVPAAGSRGEVVRAMANHLLAGGAVLTFPAGRIEPDPAVRPVPAGPPATARSTDALARLVPGLVTVRVVVSGVHTRRGLEHPLTRLRRDPDDRDWLGAVLQLLVPRLRTRCVRVDAHLGADVGD</sequence>
<dbReference type="EMBL" id="CP115965">
    <property type="protein sequence ID" value="WZW97369.1"/>
    <property type="molecule type" value="Genomic_DNA"/>
</dbReference>
<dbReference type="Pfam" id="PF01553">
    <property type="entry name" value="Acyltransferase"/>
    <property type="match status" value="1"/>
</dbReference>
<evidence type="ECO:0000313" key="3">
    <source>
        <dbReference type="Proteomes" id="UP001434337"/>
    </source>
</evidence>
<accession>A0ABZ3C3F1</accession>
<reference evidence="2 3" key="1">
    <citation type="journal article" date="2023" name="Environ Microbiome">
        <title>A coral-associated actinobacterium mitigates coral bleaching under heat stress.</title>
        <authorList>
            <person name="Li J."/>
            <person name="Zou Y."/>
            <person name="Li Q."/>
            <person name="Zhang J."/>
            <person name="Bourne D.G."/>
            <person name="Lyu Y."/>
            <person name="Liu C."/>
            <person name="Zhang S."/>
        </authorList>
    </citation>
    <scope>NUCLEOTIDE SEQUENCE [LARGE SCALE GENOMIC DNA]</scope>
    <source>
        <strain evidence="2 3">SCSIO 13291</strain>
    </source>
</reference>